<evidence type="ECO:0000313" key="2">
    <source>
        <dbReference type="Proteomes" id="UP000517547"/>
    </source>
</evidence>
<organism evidence="1 2">
    <name type="scientific">Pseudomonas gingeri</name>
    <dbReference type="NCBI Taxonomy" id="117681"/>
    <lineage>
        <taxon>Bacteria</taxon>
        <taxon>Pseudomonadati</taxon>
        <taxon>Pseudomonadota</taxon>
        <taxon>Gammaproteobacteria</taxon>
        <taxon>Pseudomonadales</taxon>
        <taxon>Pseudomonadaceae</taxon>
        <taxon>Pseudomonas</taxon>
    </lineage>
</organism>
<accession>A0A7Y7Y132</accession>
<evidence type="ECO:0000313" key="1">
    <source>
        <dbReference type="EMBL" id="NWC14827.1"/>
    </source>
</evidence>
<dbReference type="Pfam" id="PF03692">
    <property type="entry name" value="CxxCxxCC"/>
    <property type="match status" value="1"/>
</dbReference>
<dbReference type="Proteomes" id="UP000517547">
    <property type="component" value="Unassembled WGS sequence"/>
</dbReference>
<dbReference type="GeneID" id="57661960"/>
<gene>
    <name evidence="1" type="ORF">HX845_14285</name>
</gene>
<dbReference type="RefSeq" id="WP_042936054.1">
    <property type="nucleotide sequence ID" value="NZ_JACAOK010000054.1"/>
</dbReference>
<proteinExistence type="predicted"/>
<protein>
    <submittedName>
        <fullName evidence="1">YkgJ family cysteine cluster protein</fullName>
    </submittedName>
</protein>
<dbReference type="EMBL" id="JACAQE010000005">
    <property type="protein sequence ID" value="NWC14827.1"/>
    <property type="molecule type" value="Genomic_DNA"/>
</dbReference>
<dbReference type="InterPro" id="IPR005358">
    <property type="entry name" value="Puta_zinc/iron-chelating_dom"/>
</dbReference>
<dbReference type="AlphaFoldDB" id="A0A7Y7Y132"/>
<reference evidence="1 2" key="1">
    <citation type="submission" date="2020-04" db="EMBL/GenBank/DDBJ databases">
        <title>Molecular characterization of pseudomonads from Agaricus bisporus reveal novel blotch 2 pathogens in Western Europe.</title>
        <authorList>
            <person name="Taparia T."/>
            <person name="Krijger M."/>
            <person name="Haynes E."/>
            <person name="Elpinstone J.G."/>
            <person name="Noble R."/>
            <person name="Van Der Wolf J."/>
        </authorList>
    </citation>
    <scope>NUCLEOTIDE SEQUENCE [LARGE SCALE GENOMIC DNA]</scope>
    <source>
        <strain evidence="1 2">IPO3738</strain>
    </source>
</reference>
<name>A0A7Y7Y132_9PSED</name>
<comment type="caution">
    <text evidence="1">The sequence shown here is derived from an EMBL/GenBank/DDBJ whole genome shotgun (WGS) entry which is preliminary data.</text>
</comment>
<sequence length="122" mass="13168">MPDANPCLNCGACCAYFRVSFYWGECVSGGGLVPDELVTQISPSRVAMLGTEARNPRCTALRGEVGEEVSCSIYHERSSPCREFEAAWVDNEPNERCDAARAAFGLAPLEPEQKAALVPIAI</sequence>